<name>A0A067MTI6_BOTB1</name>
<dbReference type="OrthoDB" id="2158839at2759"/>
<protein>
    <submittedName>
        <fullName evidence="1">Uncharacterized protein</fullName>
    </submittedName>
</protein>
<dbReference type="EMBL" id="KL198020">
    <property type="protein sequence ID" value="KDQ18899.1"/>
    <property type="molecule type" value="Genomic_DNA"/>
</dbReference>
<dbReference type="AlphaFoldDB" id="A0A067MTI6"/>
<organism evidence="1 2">
    <name type="scientific">Botryobasidium botryosum (strain FD-172 SS1)</name>
    <dbReference type="NCBI Taxonomy" id="930990"/>
    <lineage>
        <taxon>Eukaryota</taxon>
        <taxon>Fungi</taxon>
        <taxon>Dikarya</taxon>
        <taxon>Basidiomycota</taxon>
        <taxon>Agaricomycotina</taxon>
        <taxon>Agaricomycetes</taxon>
        <taxon>Cantharellales</taxon>
        <taxon>Botryobasidiaceae</taxon>
        <taxon>Botryobasidium</taxon>
    </lineage>
</organism>
<keyword evidence="2" id="KW-1185">Reference proteome</keyword>
<dbReference type="Proteomes" id="UP000027195">
    <property type="component" value="Unassembled WGS sequence"/>
</dbReference>
<dbReference type="InParanoid" id="A0A067MTI6"/>
<gene>
    <name evidence="1" type="ORF">BOTBODRAFT_103218</name>
</gene>
<evidence type="ECO:0000313" key="2">
    <source>
        <dbReference type="Proteomes" id="UP000027195"/>
    </source>
</evidence>
<dbReference type="HOGENOM" id="CLU_131643_2_0_1"/>
<reference evidence="2" key="1">
    <citation type="journal article" date="2014" name="Proc. Natl. Acad. Sci. U.S.A.">
        <title>Extensive sampling of basidiomycete genomes demonstrates inadequacy of the white-rot/brown-rot paradigm for wood decay fungi.</title>
        <authorList>
            <person name="Riley R."/>
            <person name="Salamov A.A."/>
            <person name="Brown D.W."/>
            <person name="Nagy L.G."/>
            <person name="Floudas D."/>
            <person name="Held B.W."/>
            <person name="Levasseur A."/>
            <person name="Lombard V."/>
            <person name="Morin E."/>
            <person name="Otillar R."/>
            <person name="Lindquist E.A."/>
            <person name="Sun H."/>
            <person name="LaButti K.M."/>
            <person name="Schmutz J."/>
            <person name="Jabbour D."/>
            <person name="Luo H."/>
            <person name="Baker S.E."/>
            <person name="Pisabarro A.G."/>
            <person name="Walton J.D."/>
            <person name="Blanchette R.A."/>
            <person name="Henrissat B."/>
            <person name="Martin F."/>
            <person name="Cullen D."/>
            <person name="Hibbett D.S."/>
            <person name="Grigoriev I.V."/>
        </authorList>
    </citation>
    <scope>NUCLEOTIDE SEQUENCE [LARGE SCALE GENOMIC DNA]</scope>
    <source>
        <strain evidence="2">FD-172 SS1</strain>
    </source>
</reference>
<accession>A0A067MTI6</accession>
<feature type="non-terminal residue" evidence="1">
    <location>
        <position position="1"/>
    </location>
</feature>
<sequence>FQGGADSNPLAVCAICLGRHRHNITKCAECKTWDGQKAHMHRNGQGRIVNPDGLTLCFEWNRPHGCPSASCDHIHECAGCSKSDHGVQACPFAQKE</sequence>
<evidence type="ECO:0000313" key="1">
    <source>
        <dbReference type="EMBL" id="KDQ18899.1"/>
    </source>
</evidence>
<proteinExistence type="predicted"/>